<comment type="subcellular location">
    <subcellularLocation>
        <location evidence="16">Cell inner membrane</location>
        <topology evidence="16">Multi-pass membrane protein</topology>
    </subcellularLocation>
    <subcellularLocation>
        <location evidence="1">Cell membrane</location>
        <topology evidence="1">Multi-pass membrane protein</topology>
    </subcellularLocation>
    <text evidence="16">Localizes to the division septum.</text>
</comment>
<dbReference type="InterPro" id="IPR001182">
    <property type="entry name" value="FtsW/RodA"/>
</dbReference>
<evidence type="ECO:0000256" key="10">
    <source>
        <dbReference type="ARBA" id="ARBA00022989"/>
    </source>
</evidence>
<feature type="region of interest" description="Disordered" evidence="17">
    <location>
        <begin position="396"/>
        <end position="445"/>
    </location>
</feature>
<evidence type="ECO:0000256" key="11">
    <source>
        <dbReference type="ARBA" id="ARBA00023136"/>
    </source>
</evidence>
<keyword evidence="16" id="KW-0997">Cell inner membrane</keyword>
<dbReference type="GO" id="GO:0071555">
    <property type="term" value="P:cell wall organization"/>
    <property type="evidence" value="ECO:0007669"/>
    <property type="project" value="UniProtKB-KW"/>
</dbReference>
<evidence type="ECO:0000256" key="17">
    <source>
        <dbReference type="SAM" id="MobiDB-lite"/>
    </source>
</evidence>
<comment type="caution">
    <text evidence="18">The sequence shown here is derived from an EMBL/GenBank/DDBJ whole genome shotgun (WGS) entry which is preliminary data.</text>
</comment>
<evidence type="ECO:0000256" key="14">
    <source>
        <dbReference type="ARBA" id="ARBA00038053"/>
    </source>
</evidence>
<feature type="transmembrane region" description="Helical" evidence="16">
    <location>
        <begin position="210"/>
        <end position="230"/>
    </location>
</feature>
<accession>A0A1E2V6Q4</accession>
<feature type="transmembrane region" description="Helical" evidence="16">
    <location>
        <begin position="38"/>
        <end position="57"/>
    </location>
</feature>
<keyword evidence="9 16" id="KW-0573">Peptidoglycan synthesis</keyword>
<feature type="transmembrane region" description="Helical" evidence="16">
    <location>
        <begin position="331"/>
        <end position="355"/>
    </location>
</feature>
<dbReference type="GO" id="GO:0005886">
    <property type="term" value="C:plasma membrane"/>
    <property type="evidence" value="ECO:0007669"/>
    <property type="project" value="UniProtKB-SubCell"/>
</dbReference>
<dbReference type="Pfam" id="PF01098">
    <property type="entry name" value="FTSW_RODA_SPOVE"/>
    <property type="match status" value="1"/>
</dbReference>
<feature type="transmembrane region" description="Helical" evidence="16">
    <location>
        <begin position="367"/>
        <end position="390"/>
    </location>
</feature>
<evidence type="ECO:0000256" key="6">
    <source>
        <dbReference type="ARBA" id="ARBA00022679"/>
    </source>
</evidence>
<dbReference type="EMBL" id="MDTQ01000001">
    <property type="protein sequence ID" value="ODC02698.1"/>
    <property type="molecule type" value="Genomic_DNA"/>
</dbReference>
<evidence type="ECO:0000313" key="18">
    <source>
        <dbReference type="EMBL" id="ODC02698.1"/>
    </source>
</evidence>
<feature type="transmembrane region" description="Helical" evidence="16">
    <location>
        <begin position="173"/>
        <end position="198"/>
    </location>
</feature>
<dbReference type="AlphaFoldDB" id="A0A1E2V6Q4"/>
<evidence type="ECO:0000256" key="12">
    <source>
        <dbReference type="ARBA" id="ARBA00023306"/>
    </source>
</evidence>
<gene>
    <name evidence="16" type="primary">ftsW</name>
    <name evidence="18" type="ORF">BFW38_03210</name>
</gene>
<evidence type="ECO:0000256" key="2">
    <source>
        <dbReference type="ARBA" id="ARBA00004752"/>
    </source>
</evidence>
<evidence type="ECO:0000256" key="4">
    <source>
        <dbReference type="ARBA" id="ARBA00022618"/>
    </source>
</evidence>
<evidence type="ECO:0000256" key="13">
    <source>
        <dbReference type="ARBA" id="ARBA00023316"/>
    </source>
</evidence>
<keyword evidence="6 16" id="KW-0808">Transferase</keyword>
<sequence>MRSTAIVLKLKALRARFPDLGWPLPSTVVWQRALGDRWLLVSALGLLFMGWIMVSSASVDVAQARTGDPHYYSIRHGLYVLATLITLVAGSWIPLRLWQRYSPWALVLGVMLLVVVLLVGREINGSVRWIPLGIINLQASEVAKLCLVIYLASYLVRHMNAVRTEFRAFLRPFLLMMGMGLLVILEPDYGALVVMLSALLGMMFMAGVRWYYFVGVVVLAIVGMALIAYAEPYRVARMITFTDPWAEQYGAGYQLTQSLIAFGRGHWFGLGLGNSVQKLFYLPEAHTDFVFAIVAEELGLFGALSMLGLFVLLVARIMLVARRAELRGRLYGAYLCYGIGVIIAVQATINIGVNVGALPTKGLTLPLVSYGGSSLLISGLMLGMVMRVALETDSYQPKAPRTQSSSRHADARTSSRRRVPPAGSEAPLYRQPTRRASRFTHLGDH</sequence>
<reference evidence="18 19" key="1">
    <citation type="submission" date="2016-08" db="EMBL/GenBank/DDBJ databases">
        <authorList>
            <person name="Seilhamer J.J."/>
        </authorList>
    </citation>
    <scope>NUCLEOTIDE SEQUENCE [LARGE SCALE GENOMIC DNA]</scope>
    <source>
        <strain evidence="18 19">PH27A</strain>
    </source>
</reference>
<dbReference type="GO" id="GO:0032153">
    <property type="term" value="C:cell division site"/>
    <property type="evidence" value="ECO:0007669"/>
    <property type="project" value="UniProtKB-UniRule"/>
</dbReference>
<dbReference type="STRING" id="197479.BFW38_03210"/>
<feature type="transmembrane region" description="Helical" evidence="16">
    <location>
        <begin position="298"/>
        <end position="319"/>
    </location>
</feature>
<dbReference type="GO" id="GO:0008955">
    <property type="term" value="F:peptidoglycan glycosyltransferase activity"/>
    <property type="evidence" value="ECO:0007669"/>
    <property type="project" value="UniProtKB-UniRule"/>
</dbReference>
<dbReference type="NCBIfam" id="TIGR02614">
    <property type="entry name" value="ftsW"/>
    <property type="match status" value="1"/>
</dbReference>
<evidence type="ECO:0000256" key="9">
    <source>
        <dbReference type="ARBA" id="ARBA00022984"/>
    </source>
</evidence>
<dbReference type="GO" id="GO:0015648">
    <property type="term" value="F:lipid-linked peptidoglycan transporter activity"/>
    <property type="evidence" value="ECO:0007669"/>
    <property type="project" value="TreeGrafter"/>
</dbReference>
<feature type="transmembrane region" description="Helical" evidence="16">
    <location>
        <begin position="132"/>
        <end position="153"/>
    </location>
</feature>
<keyword evidence="12 16" id="KW-0131">Cell cycle</keyword>
<comment type="pathway">
    <text evidence="2 16">Cell wall biogenesis; peptidoglycan biosynthesis.</text>
</comment>
<evidence type="ECO:0000256" key="16">
    <source>
        <dbReference type="HAMAP-Rule" id="MF_00913"/>
    </source>
</evidence>
<keyword evidence="11 16" id="KW-0472">Membrane</keyword>
<dbReference type="RefSeq" id="WP_068997093.1">
    <property type="nucleotide sequence ID" value="NZ_MDTQ01000001.1"/>
</dbReference>
<dbReference type="EC" id="2.4.99.28" evidence="16"/>
<comment type="similarity">
    <text evidence="14 16">Belongs to the SEDS family. FtsW subfamily.</text>
</comment>
<dbReference type="OrthoDB" id="9768187at2"/>
<keyword evidence="3 16" id="KW-1003">Cell membrane</keyword>
<evidence type="ECO:0000256" key="8">
    <source>
        <dbReference type="ARBA" id="ARBA00022960"/>
    </source>
</evidence>
<dbReference type="UniPathway" id="UPA00219"/>
<dbReference type="InterPro" id="IPR018365">
    <property type="entry name" value="Cell_cycle_FtsW-rel_CS"/>
</dbReference>
<feature type="transmembrane region" description="Helical" evidence="16">
    <location>
        <begin position="78"/>
        <end position="95"/>
    </location>
</feature>
<keyword evidence="4 16" id="KW-0132">Cell division</keyword>
<feature type="transmembrane region" description="Helical" evidence="16">
    <location>
        <begin position="101"/>
        <end position="120"/>
    </location>
</feature>
<dbReference type="GO" id="GO:0008360">
    <property type="term" value="P:regulation of cell shape"/>
    <property type="evidence" value="ECO:0007669"/>
    <property type="project" value="UniProtKB-KW"/>
</dbReference>
<dbReference type="InterPro" id="IPR013437">
    <property type="entry name" value="FtsW"/>
</dbReference>
<keyword evidence="7 16" id="KW-0812">Transmembrane</keyword>
<evidence type="ECO:0000256" key="7">
    <source>
        <dbReference type="ARBA" id="ARBA00022692"/>
    </source>
</evidence>
<keyword evidence="5 16" id="KW-0328">Glycosyltransferase</keyword>
<dbReference type="PROSITE" id="PS00428">
    <property type="entry name" value="FTSW_RODA_SPOVE"/>
    <property type="match status" value="1"/>
</dbReference>
<evidence type="ECO:0000256" key="1">
    <source>
        <dbReference type="ARBA" id="ARBA00004651"/>
    </source>
</evidence>
<protein>
    <recommendedName>
        <fullName evidence="16">Probable peptidoglycan glycosyltransferase FtsW</fullName>
        <shortName evidence="16">PGT</shortName>
        <ecNumber evidence="16">2.4.99.28</ecNumber>
    </recommendedName>
    <alternativeName>
        <fullName evidence="16">Cell division protein FtsW</fullName>
    </alternativeName>
    <alternativeName>
        <fullName evidence="16">Cell wall polymerase</fullName>
    </alternativeName>
    <alternativeName>
        <fullName evidence="16">Peptidoglycan polymerase</fullName>
        <shortName evidence="16">PG polymerase</shortName>
    </alternativeName>
</protein>
<comment type="catalytic activity">
    <reaction evidence="15 16">
        <text>[GlcNAc-(1-&gt;4)-Mur2Ac(oyl-L-Ala-gamma-D-Glu-L-Lys-D-Ala-D-Ala)](n)-di-trans,octa-cis-undecaprenyl diphosphate + beta-D-GlcNAc-(1-&gt;4)-Mur2Ac(oyl-L-Ala-gamma-D-Glu-L-Lys-D-Ala-D-Ala)-di-trans,octa-cis-undecaprenyl diphosphate = [GlcNAc-(1-&gt;4)-Mur2Ac(oyl-L-Ala-gamma-D-Glu-L-Lys-D-Ala-D-Ala)](n+1)-di-trans,octa-cis-undecaprenyl diphosphate + di-trans,octa-cis-undecaprenyl diphosphate + H(+)</text>
        <dbReference type="Rhea" id="RHEA:23708"/>
        <dbReference type="Rhea" id="RHEA-COMP:9602"/>
        <dbReference type="Rhea" id="RHEA-COMP:9603"/>
        <dbReference type="ChEBI" id="CHEBI:15378"/>
        <dbReference type="ChEBI" id="CHEBI:58405"/>
        <dbReference type="ChEBI" id="CHEBI:60033"/>
        <dbReference type="ChEBI" id="CHEBI:78435"/>
        <dbReference type="EC" id="2.4.99.28"/>
    </reaction>
</comment>
<evidence type="ECO:0000256" key="15">
    <source>
        <dbReference type="ARBA" id="ARBA00049902"/>
    </source>
</evidence>
<evidence type="ECO:0000256" key="5">
    <source>
        <dbReference type="ARBA" id="ARBA00022676"/>
    </source>
</evidence>
<dbReference type="PANTHER" id="PTHR30474:SF2">
    <property type="entry name" value="PEPTIDOGLYCAN GLYCOSYLTRANSFERASE FTSW-RELATED"/>
    <property type="match status" value="1"/>
</dbReference>
<keyword evidence="19" id="KW-1185">Reference proteome</keyword>
<dbReference type="Proteomes" id="UP000094291">
    <property type="component" value="Unassembled WGS sequence"/>
</dbReference>
<dbReference type="GO" id="GO:0043093">
    <property type="term" value="P:FtsZ-dependent cytokinesis"/>
    <property type="evidence" value="ECO:0007669"/>
    <property type="project" value="UniProtKB-UniRule"/>
</dbReference>
<keyword evidence="8 16" id="KW-0133">Cell shape</keyword>
<name>A0A1E2V6Q4_9GAMM</name>
<dbReference type="HAMAP" id="MF_00913">
    <property type="entry name" value="PGT_FtsW_proteobact"/>
    <property type="match status" value="1"/>
</dbReference>
<keyword evidence="13 16" id="KW-0961">Cell wall biogenesis/degradation</keyword>
<evidence type="ECO:0000313" key="19">
    <source>
        <dbReference type="Proteomes" id="UP000094291"/>
    </source>
</evidence>
<proteinExistence type="inferred from homology"/>
<dbReference type="PANTHER" id="PTHR30474">
    <property type="entry name" value="CELL CYCLE PROTEIN"/>
    <property type="match status" value="1"/>
</dbReference>
<evidence type="ECO:0000256" key="3">
    <source>
        <dbReference type="ARBA" id="ARBA00022475"/>
    </source>
</evidence>
<dbReference type="GO" id="GO:0009252">
    <property type="term" value="P:peptidoglycan biosynthetic process"/>
    <property type="evidence" value="ECO:0007669"/>
    <property type="project" value="UniProtKB-UniRule"/>
</dbReference>
<organism evidence="18 19">
    <name type="scientific">Terasakiispira papahanaumokuakeensis</name>
    <dbReference type="NCBI Taxonomy" id="197479"/>
    <lineage>
        <taxon>Bacteria</taxon>
        <taxon>Pseudomonadati</taxon>
        <taxon>Pseudomonadota</taxon>
        <taxon>Gammaproteobacteria</taxon>
        <taxon>Oceanospirillales</taxon>
        <taxon>Terasakiispira</taxon>
    </lineage>
</organism>
<comment type="function">
    <text evidence="16">Peptidoglycan polymerase that is essential for cell division.</text>
</comment>
<keyword evidence="10 16" id="KW-1133">Transmembrane helix</keyword>